<keyword evidence="3" id="KW-0378">Hydrolase</keyword>
<evidence type="ECO:0000313" key="4">
    <source>
        <dbReference type="Proteomes" id="UP001610446"/>
    </source>
</evidence>
<dbReference type="InterPro" id="IPR050565">
    <property type="entry name" value="LYPA1-2/EST-like"/>
</dbReference>
<organism evidence="3 4">
    <name type="scientific">Aspergillus pseudoustus</name>
    <dbReference type="NCBI Taxonomy" id="1810923"/>
    <lineage>
        <taxon>Eukaryota</taxon>
        <taxon>Fungi</taxon>
        <taxon>Dikarya</taxon>
        <taxon>Ascomycota</taxon>
        <taxon>Pezizomycotina</taxon>
        <taxon>Eurotiomycetes</taxon>
        <taxon>Eurotiomycetidae</taxon>
        <taxon>Eurotiales</taxon>
        <taxon>Aspergillaceae</taxon>
        <taxon>Aspergillus</taxon>
        <taxon>Aspergillus subgen. Nidulantes</taxon>
    </lineage>
</organism>
<dbReference type="GO" id="GO:0016787">
    <property type="term" value="F:hydrolase activity"/>
    <property type="evidence" value="ECO:0007669"/>
    <property type="project" value="UniProtKB-KW"/>
</dbReference>
<dbReference type="PANTHER" id="PTHR10655:SF63">
    <property type="entry name" value="PHOSPHOLIPASE_CARBOXYLESTERASE_THIOESTERASE DOMAIN-CONTAINING PROTEIN"/>
    <property type="match status" value="1"/>
</dbReference>
<feature type="domain" description="Phospholipase/carboxylesterase/thioesterase" evidence="2">
    <location>
        <begin position="9"/>
        <end position="168"/>
    </location>
</feature>
<dbReference type="Pfam" id="PF02230">
    <property type="entry name" value="Abhydrolase_2"/>
    <property type="match status" value="1"/>
</dbReference>
<sequence>MAMEFPPPHIHAPQTTHTHTIILLHGRASDGPEFAEELFSSLTTKGTPLPDCLPSWRWVFPTSRDRWSALFQEEMCSWFDAYSLTNIDERQELQIEGLQESVSHILDLLENEIRLLDGKAGNVFLGGISQGMATALWTVFCAAERIPHQIGGLVGFCGWLPFANRLEELIAARSKEKEEDATSPTKTEIQRLVSNFCLATIDSAHAPPTIQENNSSDSGRAVPILTTPVLLGHGTDDVWVPVELGQQAFRVVQQVMWPVEWQEYTGAEGEGHWIKEPEGFDHILRFLKSRSIGG</sequence>
<dbReference type="InterPro" id="IPR029058">
    <property type="entry name" value="AB_hydrolase_fold"/>
</dbReference>
<dbReference type="SUPFAM" id="SSF53474">
    <property type="entry name" value="alpha/beta-Hydrolases"/>
    <property type="match status" value="1"/>
</dbReference>
<proteinExistence type="inferred from homology"/>
<dbReference type="Gene3D" id="3.40.50.1820">
    <property type="entry name" value="alpha/beta hydrolase"/>
    <property type="match status" value="1"/>
</dbReference>
<accession>A0ABR4J0Q2</accession>
<dbReference type="PANTHER" id="PTHR10655">
    <property type="entry name" value="LYSOPHOSPHOLIPASE-RELATED"/>
    <property type="match status" value="1"/>
</dbReference>
<dbReference type="InterPro" id="IPR003140">
    <property type="entry name" value="PLipase/COase/thioEstase"/>
</dbReference>
<comment type="caution">
    <text evidence="3">The sequence shown here is derived from an EMBL/GenBank/DDBJ whole genome shotgun (WGS) entry which is preliminary data.</text>
</comment>
<evidence type="ECO:0000259" key="2">
    <source>
        <dbReference type="Pfam" id="PF02230"/>
    </source>
</evidence>
<name>A0ABR4J0Q2_9EURO</name>
<dbReference type="EMBL" id="JBFXLU010000237">
    <property type="protein sequence ID" value="KAL2833619.1"/>
    <property type="molecule type" value="Genomic_DNA"/>
</dbReference>
<keyword evidence="4" id="KW-1185">Reference proteome</keyword>
<reference evidence="3 4" key="1">
    <citation type="submission" date="2024-07" db="EMBL/GenBank/DDBJ databases">
        <title>Section-level genome sequencing and comparative genomics of Aspergillus sections Usti and Cavernicolus.</title>
        <authorList>
            <consortium name="Lawrence Berkeley National Laboratory"/>
            <person name="Nybo J.L."/>
            <person name="Vesth T.C."/>
            <person name="Theobald S."/>
            <person name="Frisvad J.C."/>
            <person name="Larsen T.O."/>
            <person name="Kjaerboelling I."/>
            <person name="Rothschild-Mancinelli K."/>
            <person name="Lyhne E.K."/>
            <person name="Kogle M.E."/>
            <person name="Barry K."/>
            <person name="Clum A."/>
            <person name="Na H."/>
            <person name="Ledsgaard L."/>
            <person name="Lin J."/>
            <person name="Lipzen A."/>
            <person name="Kuo A."/>
            <person name="Riley R."/>
            <person name="Mondo S."/>
            <person name="Labutti K."/>
            <person name="Haridas S."/>
            <person name="Pangalinan J."/>
            <person name="Salamov A.A."/>
            <person name="Simmons B.A."/>
            <person name="Magnuson J.K."/>
            <person name="Chen J."/>
            <person name="Drula E."/>
            <person name="Henrissat B."/>
            <person name="Wiebenga A."/>
            <person name="Lubbers R.J."/>
            <person name="Gomes A.C."/>
            <person name="Makela M.R."/>
            <person name="Stajich J."/>
            <person name="Grigoriev I.V."/>
            <person name="Mortensen U.H."/>
            <person name="De Vries R.P."/>
            <person name="Baker S.E."/>
            <person name="Andersen M.R."/>
        </authorList>
    </citation>
    <scope>NUCLEOTIDE SEQUENCE [LARGE SCALE GENOMIC DNA]</scope>
    <source>
        <strain evidence="3 4">CBS 123904</strain>
    </source>
</reference>
<dbReference type="Proteomes" id="UP001610446">
    <property type="component" value="Unassembled WGS sequence"/>
</dbReference>
<protein>
    <submittedName>
        <fullName evidence="3">Alpha/Beta hydrolase protein</fullName>
    </submittedName>
</protein>
<evidence type="ECO:0000313" key="3">
    <source>
        <dbReference type="EMBL" id="KAL2833619.1"/>
    </source>
</evidence>
<gene>
    <name evidence="3" type="ORF">BJY01DRAFT_239405</name>
</gene>
<comment type="similarity">
    <text evidence="1">Belongs to the AB hydrolase superfamily. AB hydrolase 2 family.</text>
</comment>
<evidence type="ECO:0000256" key="1">
    <source>
        <dbReference type="ARBA" id="ARBA00006499"/>
    </source>
</evidence>